<feature type="compositionally biased region" description="Low complexity" evidence="1">
    <location>
        <begin position="111"/>
        <end position="120"/>
    </location>
</feature>
<feature type="region of interest" description="Disordered" evidence="1">
    <location>
        <begin position="311"/>
        <end position="332"/>
    </location>
</feature>
<evidence type="ECO:0000256" key="1">
    <source>
        <dbReference type="SAM" id="MobiDB-lite"/>
    </source>
</evidence>
<accession>A0ABM0JJ77</accession>
<dbReference type="Proteomes" id="UP000694888">
    <property type="component" value="Unplaced"/>
</dbReference>
<feature type="compositionally biased region" description="Basic and acidic residues" evidence="1">
    <location>
        <begin position="258"/>
        <end position="267"/>
    </location>
</feature>
<keyword evidence="2" id="KW-1185">Reference proteome</keyword>
<reference evidence="3" key="1">
    <citation type="submission" date="2025-08" db="UniProtKB">
        <authorList>
            <consortium name="RefSeq"/>
        </authorList>
    </citation>
    <scope>IDENTIFICATION</scope>
</reference>
<organism evidence="2 3">
    <name type="scientific">Aplysia californica</name>
    <name type="common">California sea hare</name>
    <dbReference type="NCBI Taxonomy" id="6500"/>
    <lineage>
        <taxon>Eukaryota</taxon>
        <taxon>Metazoa</taxon>
        <taxon>Spiralia</taxon>
        <taxon>Lophotrochozoa</taxon>
        <taxon>Mollusca</taxon>
        <taxon>Gastropoda</taxon>
        <taxon>Heterobranchia</taxon>
        <taxon>Euthyneura</taxon>
        <taxon>Tectipleura</taxon>
        <taxon>Aplysiida</taxon>
        <taxon>Aplysioidea</taxon>
        <taxon>Aplysiidae</taxon>
        <taxon>Aplysia</taxon>
    </lineage>
</organism>
<sequence length="434" mass="48348">MPMDKFTRQCQKSNMWARRRNNTASRSLESSLRHLEKGYNRNYRQYLRDKIRLQSDLRDLKHVPTEAEEQLSSNDGSQLIVVPGAHFPQNDSTEANGSYVIIPPRSQGLLNTNTARNTTNRKPDPRPQSKDRPASNLPPRSISALSLASTIPHGVRDLSSSLSDTHAKISSSGGIITSTPLAPVDSSFVTRSHTVADLSFPNRTWAETSGGSRVCKISRPLTSTHCCQYFPCTTPITYHTIGFRRDDLGPWVTDGRKFKAERPRESQNSESSPRYASDPRLTMASSRDSSRLKKTQKFEDQFYSINLSADSSGTCNTSSSTVSGTAESATENFRDRVSGARKTTGQFCPTIDGPLFGPKPSDPILEYVRQGSTKPMEIATRSCARVSIKDKLRGLRQLVGEMRARNENVRPRDWAVNYGERVPTRILLNPVIPL</sequence>
<feature type="compositionally biased region" description="Basic and acidic residues" evidence="1">
    <location>
        <begin position="121"/>
        <end position="133"/>
    </location>
</feature>
<gene>
    <name evidence="3" type="primary">LOC101852913</name>
</gene>
<name>A0ABM0JJ77_APLCA</name>
<protein>
    <submittedName>
        <fullName evidence="3">Uncharacterized protein LOC101852913</fullName>
    </submittedName>
</protein>
<feature type="region of interest" description="Disordered" evidence="1">
    <location>
        <begin position="82"/>
        <end position="140"/>
    </location>
</feature>
<dbReference type="GeneID" id="101852913"/>
<feature type="compositionally biased region" description="Polar residues" evidence="1">
    <location>
        <begin position="311"/>
        <end position="331"/>
    </location>
</feature>
<feature type="region of interest" description="Disordered" evidence="1">
    <location>
        <begin position="258"/>
        <end position="293"/>
    </location>
</feature>
<dbReference type="RefSeq" id="XP_005094884.2">
    <property type="nucleotide sequence ID" value="XM_005094827.3"/>
</dbReference>
<evidence type="ECO:0000313" key="3">
    <source>
        <dbReference type="RefSeq" id="XP_005094884.2"/>
    </source>
</evidence>
<evidence type="ECO:0000313" key="2">
    <source>
        <dbReference type="Proteomes" id="UP000694888"/>
    </source>
</evidence>
<proteinExistence type="predicted"/>